<proteinExistence type="predicted"/>
<keyword evidence="6" id="KW-0626">Porin</keyword>
<dbReference type="PRINTS" id="PR01021">
    <property type="entry name" value="OMPADOMAIN"/>
</dbReference>
<keyword evidence="7 9" id="KW-0472">Membrane</keyword>
<dbReference type="RefSeq" id="WP_173199933.1">
    <property type="nucleotide sequence ID" value="NZ_JABFCX010000003.1"/>
</dbReference>
<dbReference type="EMBL" id="JABFCX010000003">
    <property type="protein sequence ID" value="NNU16966.1"/>
    <property type="molecule type" value="Genomic_DNA"/>
</dbReference>
<evidence type="ECO:0000256" key="2">
    <source>
        <dbReference type="ARBA" id="ARBA00022448"/>
    </source>
</evidence>
<dbReference type="SUPFAM" id="SSF103088">
    <property type="entry name" value="OmpA-like"/>
    <property type="match status" value="1"/>
</dbReference>
<evidence type="ECO:0000313" key="12">
    <source>
        <dbReference type="EMBL" id="NNU16966.1"/>
    </source>
</evidence>
<feature type="domain" description="OmpA-like" evidence="11">
    <location>
        <begin position="299"/>
        <end position="414"/>
    </location>
</feature>
<dbReference type="CDD" id="cd07185">
    <property type="entry name" value="OmpA_C-like"/>
    <property type="match status" value="1"/>
</dbReference>
<keyword evidence="10" id="KW-0732">Signal</keyword>
<dbReference type="AlphaFoldDB" id="A0A7Y3RMS5"/>
<dbReference type="SUPFAM" id="SSF56925">
    <property type="entry name" value="OMPA-like"/>
    <property type="match status" value="1"/>
</dbReference>
<evidence type="ECO:0000256" key="3">
    <source>
        <dbReference type="ARBA" id="ARBA00022452"/>
    </source>
</evidence>
<evidence type="ECO:0000256" key="9">
    <source>
        <dbReference type="PROSITE-ProRule" id="PRU00473"/>
    </source>
</evidence>
<keyword evidence="3" id="KW-1134">Transmembrane beta strand</keyword>
<dbReference type="PANTHER" id="PTHR30329">
    <property type="entry name" value="STATOR ELEMENT OF FLAGELLAR MOTOR COMPLEX"/>
    <property type="match status" value="1"/>
</dbReference>
<dbReference type="GO" id="GO:0046930">
    <property type="term" value="C:pore complex"/>
    <property type="evidence" value="ECO:0007669"/>
    <property type="project" value="UniProtKB-KW"/>
</dbReference>
<dbReference type="Pfam" id="PF00691">
    <property type="entry name" value="OmpA"/>
    <property type="match status" value="1"/>
</dbReference>
<comment type="subcellular location">
    <subcellularLocation>
        <location evidence="1">Cell outer membrane</location>
        <topology evidence="1">Multi-pass membrane protein</topology>
    </subcellularLocation>
</comment>
<evidence type="ECO:0000256" key="10">
    <source>
        <dbReference type="SAM" id="SignalP"/>
    </source>
</evidence>
<keyword evidence="5" id="KW-0406">Ion transport</keyword>
<keyword evidence="2" id="KW-0813">Transport</keyword>
<keyword evidence="8" id="KW-0998">Cell outer membrane</keyword>
<organism evidence="12 13">
    <name type="scientific">Parvularcula mediterranea</name>
    <dbReference type="NCBI Taxonomy" id="2732508"/>
    <lineage>
        <taxon>Bacteria</taxon>
        <taxon>Pseudomonadati</taxon>
        <taxon>Pseudomonadota</taxon>
        <taxon>Alphaproteobacteria</taxon>
        <taxon>Parvularculales</taxon>
        <taxon>Parvularculaceae</taxon>
        <taxon>Parvularcula</taxon>
    </lineage>
</organism>
<dbReference type="PROSITE" id="PS51123">
    <property type="entry name" value="OMPA_2"/>
    <property type="match status" value="1"/>
</dbReference>
<dbReference type="GO" id="GO:0006811">
    <property type="term" value="P:monoatomic ion transport"/>
    <property type="evidence" value="ECO:0007669"/>
    <property type="project" value="UniProtKB-KW"/>
</dbReference>
<evidence type="ECO:0000256" key="1">
    <source>
        <dbReference type="ARBA" id="ARBA00004571"/>
    </source>
</evidence>
<dbReference type="InterPro" id="IPR036737">
    <property type="entry name" value="OmpA-like_sf"/>
</dbReference>
<reference evidence="12 13" key="1">
    <citation type="submission" date="2020-05" db="EMBL/GenBank/DDBJ databases">
        <title>Parvularcula mediterraneae sp. nov., isolated from polypropylene straw from shallow seawater of the seashore of Laganas in Zakynthos island, Greece.</title>
        <authorList>
            <person name="Szabo I."/>
            <person name="Al-Omari J."/>
            <person name="Rado J."/>
            <person name="Szerdahelyi G.S."/>
        </authorList>
    </citation>
    <scope>NUCLEOTIDE SEQUENCE [LARGE SCALE GENOMIC DNA]</scope>
    <source>
        <strain evidence="12 13">ZS-1/3</strain>
    </source>
</reference>
<evidence type="ECO:0000256" key="6">
    <source>
        <dbReference type="ARBA" id="ARBA00023114"/>
    </source>
</evidence>
<dbReference type="PANTHER" id="PTHR30329:SF21">
    <property type="entry name" value="LIPOPROTEIN YIAD-RELATED"/>
    <property type="match status" value="1"/>
</dbReference>
<dbReference type="InterPro" id="IPR006665">
    <property type="entry name" value="OmpA-like"/>
</dbReference>
<evidence type="ECO:0000313" key="13">
    <source>
        <dbReference type="Proteomes" id="UP000536835"/>
    </source>
</evidence>
<dbReference type="Proteomes" id="UP000536835">
    <property type="component" value="Unassembled WGS sequence"/>
</dbReference>
<dbReference type="GO" id="GO:0015288">
    <property type="term" value="F:porin activity"/>
    <property type="evidence" value="ECO:0007669"/>
    <property type="project" value="UniProtKB-KW"/>
</dbReference>
<name>A0A7Y3RMS5_9PROT</name>
<keyword evidence="13" id="KW-1185">Reference proteome</keyword>
<evidence type="ECO:0000256" key="4">
    <source>
        <dbReference type="ARBA" id="ARBA00022692"/>
    </source>
</evidence>
<sequence>MSYRLALLVAAGTAALGTASAQDKEGYYGAAGVAYAWEFAENDFQSEANSGVPDAQEFDSRLETGDGLGLYAAIGKYFDRGLRGEFEVSYREQPVTDMPGDGAGFAGFPTGGNSENLALGDNNDLGDLGVTAGMVNLYKDFAFDAAGRFTPYLGVGIGFAKVRGEFDNVDDETGITDAGLASATPPVGYRIYVQNDDYVTAVQGLAGASFAITDALSLDVGYRFLQTGEYDFEAYVNNEVAQVTGEYSVHETTVGLRWDFGAGAVAAKPVKAAPKPQTKTCFDGTVVPMNQACPTDEEDALTPAELRTVVYFEFDSAELSTAARSLLQRRAGEANDLDIISVVVSGNTDTSGSSSYNQRLSARRANVVRNALVQYGIDASKIRIVALGESNLAKPTQDGVREPLNRRTEVEFDF</sequence>
<feature type="signal peptide" evidence="10">
    <location>
        <begin position="1"/>
        <end position="21"/>
    </location>
</feature>
<dbReference type="Gene3D" id="3.30.1330.60">
    <property type="entry name" value="OmpA-like domain"/>
    <property type="match status" value="1"/>
</dbReference>
<keyword evidence="4" id="KW-0812">Transmembrane</keyword>
<comment type="caution">
    <text evidence="12">The sequence shown here is derived from an EMBL/GenBank/DDBJ whole genome shotgun (WGS) entry which is preliminary data.</text>
</comment>
<protein>
    <submittedName>
        <fullName evidence="12">OmpA family protein</fullName>
    </submittedName>
</protein>
<dbReference type="GO" id="GO:0009279">
    <property type="term" value="C:cell outer membrane"/>
    <property type="evidence" value="ECO:0007669"/>
    <property type="project" value="UniProtKB-SubCell"/>
</dbReference>
<dbReference type="InterPro" id="IPR011250">
    <property type="entry name" value="OMP/PagP_B-barrel"/>
</dbReference>
<feature type="chain" id="PRO_5031165122" evidence="10">
    <location>
        <begin position="22"/>
        <end position="414"/>
    </location>
</feature>
<dbReference type="Gene3D" id="2.40.160.20">
    <property type="match status" value="1"/>
</dbReference>
<evidence type="ECO:0000259" key="11">
    <source>
        <dbReference type="PROSITE" id="PS51123"/>
    </source>
</evidence>
<accession>A0A7Y3RMS5</accession>
<dbReference type="InterPro" id="IPR050330">
    <property type="entry name" value="Bact_OuterMem_StrucFunc"/>
</dbReference>
<gene>
    <name evidence="12" type="ORF">HK107_11610</name>
</gene>
<evidence type="ECO:0000256" key="8">
    <source>
        <dbReference type="ARBA" id="ARBA00023237"/>
    </source>
</evidence>
<evidence type="ECO:0000256" key="5">
    <source>
        <dbReference type="ARBA" id="ARBA00023065"/>
    </source>
</evidence>
<dbReference type="InterPro" id="IPR006664">
    <property type="entry name" value="OMP_bac"/>
</dbReference>
<evidence type="ECO:0000256" key="7">
    <source>
        <dbReference type="ARBA" id="ARBA00023136"/>
    </source>
</evidence>